<evidence type="ECO:0000256" key="5">
    <source>
        <dbReference type="PROSITE-ProRule" id="PRU00335"/>
    </source>
</evidence>
<dbReference type="PRINTS" id="PR00455">
    <property type="entry name" value="HTHTETR"/>
</dbReference>
<evidence type="ECO:0000256" key="3">
    <source>
        <dbReference type="ARBA" id="ARBA00023125"/>
    </source>
</evidence>
<comment type="caution">
    <text evidence="8">The sequence shown here is derived from an EMBL/GenBank/DDBJ whole genome shotgun (WGS) entry which is preliminary data.</text>
</comment>
<dbReference type="RefSeq" id="WP_167949745.1">
    <property type="nucleotide sequence ID" value="NZ_BAAAPQ010000026.1"/>
</dbReference>
<evidence type="ECO:0000256" key="4">
    <source>
        <dbReference type="ARBA" id="ARBA00023163"/>
    </source>
</evidence>
<dbReference type="Pfam" id="PF00440">
    <property type="entry name" value="TetR_N"/>
    <property type="match status" value="1"/>
</dbReference>
<name>A0A846RY09_9MICO</name>
<dbReference type="GO" id="GO:0000976">
    <property type="term" value="F:transcription cis-regulatory region binding"/>
    <property type="evidence" value="ECO:0007669"/>
    <property type="project" value="TreeGrafter"/>
</dbReference>
<sequence>MPTAVILEDTHDDGSTLTNPGTSEDGARRSAPDAPARTRRKRDSLNRTVILDAAEMIAERDGLDGLTFQSLGAELGAHPTSMYRHFKDKDELVLALIDSLRDRSYLGALVPTGDWRENLRIAARVVHEHYLRYPQLAQQMASRTTRMPREFSNMEYTLAAFLDAGFNHTDALRYQRVFGNYVRALSSIEAASHCLPEQVQREDELAWRMQFERLDPEDYPAIAAAGQPPLGIGDASTFDTGLEVLIRGLEALAESKPDGEDDSQPQPRDAAETNGS</sequence>
<dbReference type="GO" id="GO:0045892">
    <property type="term" value="P:negative regulation of DNA-templated transcription"/>
    <property type="evidence" value="ECO:0007669"/>
    <property type="project" value="InterPro"/>
</dbReference>
<reference evidence="8 9" key="1">
    <citation type="submission" date="2020-03" db="EMBL/GenBank/DDBJ databases">
        <title>Sequencing the genomes of 1000 actinobacteria strains.</title>
        <authorList>
            <person name="Klenk H.-P."/>
        </authorList>
    </citation>
    <scope>NUCLEOTIDE SEQUENCE [LARGE SCALE GENOMIC DNA]</scope>
    <source>
        <strain evidence="8 9">DSM 18964</strain>
    </source>
</reference>
<feature type="region of interest" description="Disordered" evidence="6">
    <location>
        <begin position="1"/>
        <end position="42"/>
    </location>
</feature>
<proteinExistence type="predicted"/>
<dbReference type="InterPro" id="IPR004111">
    <property type="entry name" value="Repressor_TetR_C"/>
</dbReference>
<evidence type="ECO:0000256" key="2">
    <source>
        <dbReference type="ARBA" id="ARBA00023015"/>
    </source>
</evidence>
<evidence type="ECO:0000256" key="1">
    <source>
        <dbReference type="ARBA" id="ARBA00022491"/>
    </source>
</evidence>
<gene>
    <name evidence="8" type="ORF">BKA07_000803</name>
</gene>
<keyword evidence="3 5" id="KW-0238">DNA-binding</keyword>
<dbReference type="Gene3D" id="1.10.357.10">
    <property type="entry name" value="Tetracycline Repressor, domain 2"/>
    <property type="match status" value="1"/>
</dbReference>
<dbReference type="Gene3D" id="1.10.10.60">
    <property type="entry name" value="Homeodomain-like"/>
    <property type="match status" value="1"/>
</dbReference>
<dbReference type="EMBL" id="JAATJN010000001">
    <property type="protein sequence ID" value="NJC55768.1"/>
    <property type="molecule type" value="Genomic_DNA"/>
</dbReference>
<protein>
    <submittedName>
        <fullName evidence="8">AcrR family transcriptional regulator</fullName>
    </submittedName>
</protein>
<dbReference type="Proteomes" id="UP000576792">
    <property type="component" value="Unassembled WGS sequence"/>
</dbReference>
<dbReference type="InterPro" id="IPR050109">
    <property type="entry name" value="HTH-type_TetR-like_transc_reg"/>
</dbReference>
<keyword evidence="9" id="KW-1185">Reference proteome</keyword>
<keyword evidence="2" id="KW-0805">Transcription regulation</keyword>
<evidence type="ECO:0000256" key="6">
    <source>
        <dbReference type="SAM" id="MobiDB-lite"/>
    </source>
</evidence>
<feature type="DNA-binding region" description="H-T-H motif" evidence="5">
    <location>
        <begin position="67"/>
        <end position="86"/>
    </location>
</feature>
<evidence type="ECO:0000259" key="7">
    <source>
        <dbReference type="PROSITE" id="PS50977"/>
    </source>
</evidence>
<dbReference type="InterPro" id="IPR003012">
    <property type="entry name" value="Tet_transcr_reg_TetR"/>
</dbReference>
<dbReference type="Pfam" id="PF02909">
    <property type="entry name" value="TetR_C_1"/>
    <property type="match status" value="1"/>
</dbReference>
<dbReference type="GO" id="GO:0046677">
    <property type="term" value="P:response to antibiotic"/>
    <property type="evidence" value="ECO:0007669"/>
    <property type="project" value="InterPro"/>
</dbReference>
<accession>A0A846RY09</accession>
<organism evidence="8 9">
    <name type="scientific">Brevibacterium marinum</name>
    <dbReference type="NCBI Taxonomy" id="418643"/>
    <lineage>
        <taxon>Bacteria</taxon>
        <taxon>Bacillati</taxon>
        <taxon>Actinomycetota</taxon>
        <taxon>Actinomycetes</taxon>
        <taxon>Micrococcales</taxon>
        <taxon>Brevibacteriaceae</taxon>
        <taxon>Brevibacterium</taxon>
    </lineage>
</organism>
<feature type="domain" description="HTH tetR-type" evidence="7">
    <location>
        <begin position="44"/>
        <end position="104"/>
    </location>
</feature>
<keyword evidence="1" id="KW-0678">Repressor</keyword>
<dbReference type="GO" id="GO:0003700">
    <property type="term" value="F:DNA-binding transcription factor activity"/>
    <property type="evidence" value="ECO:0007669"/>
    <property type="project" value="TreeGrafter"/>
</dbReference>
<evidence type="ECO:0000313" key="9">
    <source>
        <dbReference type="Proteomes" id="UP000576792"/>
    </source>
</evidence>
<dbReference type="InterPro" id="IPR009057">
    <property type="entry name" value="Homeodomain-like_sf"/>
</dbReference>
<dbReference type="InterPro" id="IPR036271">
    <property type="entry name" value="Tet_transcr_reg_TetR-rel_C_sf"/>
</dbReference>
<dbReference type="SUPFAM" id="SSF46689">
    <property type="entry name" value="Homeodomain-like"/>
    <property type="match status" value="1"/>
</dbReference>
<feature type="region of interest" description="Disordered" evidence="6">
    <location>
        <begin position="253"/>
        <end position="276"/>
    </location>
</feature>
<dbReference type="InterPro" id="IPR001647">
    <property type="entry name" value="HTH_TetR"/>
</dbReference>
<evidence type="ECO:0000313" key="8">
    <source>
        <dbReference type="EMBL" id="NJC55768.1"/>
    </source>
</evidence>
<dbReference type="SUPFAM" id="SSF48498">
    <property type="entry name" value="Tetracyclin repressor-like, C-terminal domain"/>
    <property type="match status" value="1"/>
</dbReference>
<dbReference type="AlphaFoldDB" id="A0A846RY09"/>
<keyword evidence="4" id="KW-0804">Transcription</keyword>
<dbReference type="PROSITE" id="PS50977">
    <property type="entry name" value="HTH_TETR_2"/>
    <property type="match status" value="1"/>
</dbReference>
<dbReference type="PRINTS" id="PR00400">
    <property type="entry name" value="TETREPRESSOR"/>
</dbReference>
<dbReference type="PANTHER" id="PTHR30055:SF151">
    <property type="entry name" value="TRANSCRIPTIONAL REGULATORY PROTEIN"/>
    <property type="match status" value="1"/>
</dbReference>
<dbReference type="PANTHER" id="PTHR30055">
    <property type="entry name" value="HTH-TYPE TRANSCRIPTIONAL REGULATOR RUTR"/>
    <property type="match status" value="1"/>
</dbReference>